<organism evidence="1 2">
    <name type="scientific">Ascoidea rubescens DSM 1968</name>
    <dbReference type="NCBI Taxonomy" id="1344418"/>
    <lineage>
        <taxon>Eukaryota</taxon>
        <taxon>Fungi</taxon>
        <taxon>Dikarya</taxon>
        <taxon>Ascomycota</taxon>
        <taxon>Saccharomycotina</taxon>
        <taxon>Saccharomycetes</taxon>
        <taxon>Ascoideaceae</taxon>
        <taxon>Ascoidea</taxon>
    </lineage>
</organism>
<gene>
    <name evidence="1" type="ORF">ASCRUDRAFT_75260</name>
</gene>
<dbReference type="GeneID" id="30966631"/>
<dbReference type="AlphaFoldDB" id="A0A1D2VKB1"/>
<dbReference type="InParanoid" id="A0A1D2VKB1"/>
<evidence type="ECO:0000313" key="1">
    <source>
        <dbReference type="EMBL" id="ODV62038.1"/>
    </source>
</evidence>
<protein>
    <submittedName>
        <fullName evidence="1">Uncharacterized protein</fullName>
    </submittedName>
</protein>
<dbReference type="RefSeq" id="XP_020048345.1">
    <property type="nucleotide sequence ID" value="XM_020192995.1"/>
</dbReference>
<name>A0A1D2VKB1_9ASCO</name>
<accession>A0A1D2VKB1</accession>
<reference evidence="2" key="1">
    <citation type="submission" date="2016-05" db="EMBL/GenBank/DDBJ databases">
        <title>Comparative genomics of biotechnologically important yeasts.</title>
        <authorList>
            <consortium name="DOE Joint Genome Institute"/>
            <person name="Riley R."/>
            <person name="Haridas S."/>
            <person name="Wolfe K.H."/>
            <person name="Lopes M.R."/>
            <person name="Hittinger C.T."/>
            <person name="Goker M."/>
            <person name="Salamov A."/>
            <person name="Wisecaver J."/>
            <person name="Long T.M."/>
            <person name="Aerts A.L."/>
            <person name="Barry K."/>
            <person name="Choi C."/>
            <person name="Clum A."/>
            <person name="Coughlan A.Y."/>
            <person name="Deshpande S."/>
            <person name="Douglass A.P."/>
            <person name="Hanson S.J."/>
            <person name="Klenk H.-P."/>
            <person name="Labutti K."/>
            <person name="Lapidus A."/>
            <person name="Lindquist E."/>
            <person name="Lipzen A."/>
            <person name="Meier-Kolthoff J.P."/>
            <person name="Ohm R.A."/>
            <person name="Otillar R.P."/>
            <person name="Pangilinan J."/>
            <person name="Peng Y."/>
            <person name="Rokas A."/>
            <person name="Rosa C.A."/>
            <person name="Scheuner C."/>
            <person name="Sibirny A.A."/>
            <person name="Slot J.C."/>
            <person name="Stielow J.B."/>
            <person name="Sun H."/>
            <person name="Kurtzman C.P."/>
            <person name="Blackwell M."/>
            <person name="Grigoriev I.V."/>
            <person name="Jeffries T.W."/>
        </authorList>
    </citation>
    <scope>NUCLEOTIDE SEQUENCE [LARGE SCALE GENOMIC DNA]</scope>
    <source>
        <strain evidence="2">DSM 1968</strain>
    </source>
</reference>
<dbReference type="Proteomes" id="UP000095038">
    <property type="component" value="Unassembled WGS sequence"/>
</dbReference>
<proteinExistence type="predicted"/>
<dbReference type="EMBL" id="KV454478">
    <property type="protein sequence ID" value="ODV62038.1"/>
    <property type="molecule type" value="Genomic_DNA"/>
</dbReference>
<evidence type="ECO:0000313" key="2">
    <source>
        <dbReference type="Proteomes" id="UP000095038"/>
    </source>
</evidence>
<keyword evidence="2" id="KW-1185">Reference proteome</keyword>
<sequence length="78" mass="9106">MIGNNYSAPSSSSYQYLDMSTYKVDSVICCNCESEAPQKVYCRYLSDPSKYYIHAKCYYCQHVWCDECEKFFAANDFV</sequence>